<dbReference type="SFLD" id="SFLDS00003">
    <property type="entry name" value="Haloacid_Dehalogenase"/>
    <property type="match status" value="1"/>
</dbReference>
<dbReference type="Gene3D" id="1.10.40.40">
    <property type="entry name" value="Deoxyribonucleotidase, domain 2"/>
    <property type="match status" value="1"/>
</dbReference>
<dbReference type="SFLD" id="SFLDG01145">
    <property type="entry name" value="C1.2.1"/>
    <property type="match status" value="1"/>
</dbReference>
<comment type="caution">
    <text evidence="3">The sequence shown here is derived from an EMBL/GenBank/DDBJ whole genome shotgun (WGS) entry which is preliminary data.</text>
</comment>
<keyword evidence="4" id="KW-1185">Reference proteome</keyword>
<protein>
    <submittedName>
        <fullName evidence="3">Uncharacterized protein</fullName>
    </submittedName>
</protein>
<dbReference type="EMBL" id="JAJFZV010000018">
    <property type="protein sequence ID" value="MCC3299328.1"/>
    <property type="molecule type" value="Genomic_DNA"/>
</dbReference>
<organism evidence="3 4">
    <name type="scientific">Arthrobacter caoxuetaonis</name>
    <dbReference type="NCBI Taxonomy" id="2886935"/>
    <lineage>
        <taxon>Bacteria</taxon>
        <taxon>Bacillati</taxon>
        <taxon>Actinomycetota</taxon>
        <taxon>Actinomycetes</taxon>
        <taxon>Micrococcales</taxon>
        <taxon>Micrococcaceae</taxon>
        <taxon>Arthrobacter</taxon>
    </lineage>
</organism>
<proteinExistence type="inferred from homology"/>
<dbReference type="GO" id="GO:0008253">
    <property type="term" value="F:5'-nucleotidase activity"/>
    <property type="evidence" value="ECO:0007669"/>
    <property type="project" value="InterPro"/>
</dbReference>
<dbReference type="SFLD" id="SFLDG01126">
    <property type="entry name" value="C1.2:_Nucleotidase_Like"/>
    <property type="match status" value="1"/>
</dbReference>
<evidence type="ECO:0000256" key="2">
    <source>
        <dbReference type="PIRSR" id="PIRSR610708-1"/>
    </source>
</evidence>
<dbReference type="Proteomes" id="UP001139158">
    <property type="component" value="Unassembled WGS sequence"/>
</dbReference>
<reference evidence="3" key="1">
    <citation type="submission" date="2021-10" db="EMBL/GenBank/DDBJ databases">
        <title>Novel species in genus Arthrobacter.</title>
        <authorList>
            <person name="Liu Y."/>
        </authorList>
    </citation>
    <scope>NUCLEOTIDE SEQUENCE</scope>
    <source>
        <strain evidence="3">Zg-Y453</strain>
    </source>
</reference>
<feature type="active site" description="Proton donor" evidence="2">
    <location>
        <position position="16"/>
    </location>
</feature>
<evidence type="ECO:0000313" key="4">
    <source>
        <dbReference type="Proteomes" id="UP001139158"/>
    </source>
</evidence>
<dbReference type="RefSeq" id="WP_227897315.1">
    <property type="nucleotide sequence ID" value="NZ_CP099467.1"/>
</dbReference>
<sequence>MGAQHARDTTVLVDMDEVIAYYLEGLDRALVAADPDYPLVPHEERTGYAHLGGPGFNPESLAAGMNTPGLFRNLRPVEGAVEVLREMAGEGLNVLVVTTPTYGNPTCVQDKYEWMDRHVGPEWVNRTIIAYDKTVVSGAVLIDDKPSITGSMEPSWKHLLFTRPYNRYVESVPRIEKWEDWKQTVLPLIEPSYA</sequence>
<dbReference type="Pfam" id="PF06941">
    <property type="entry name" value="NT5C"/>
    <property type="match status" value="1"/>
</dbReference>
<evidence type="ECO:0000256" key="1">
    <source>
        <dbReference type="ARBA" id="ARBA00009589"/>
    </source>
</evidence>
<dbReference type="InterPro" id="IPR036412">
    <property type="entry name" value="HAD-like_sf"/>
</dbReference>
<comment type="similarity">
    <text evidence="1">Belongs to the 5'(3')-deoxyribonucleotidase family.</text>
</comment>
<feature type="active site" description="Nucleophile" evidence="2">
    <location>
        <position position="14"/>
    </location>
</feature>
<dbReference type="Gene3D" id="3.40.50.1000">
    <property type="entry name" value="HAD superfamily/HAD-like"/>
    <property type="match status" value="1"/>
</dbReference>
<dbReference type="InterPro" id="IPR010708">
    <property type="entry name" value="5'(3')-deoxyribonucleotidase"/>
</dbReference>
<dbReference type="PANTHER" id="PTHR16504">
    <property type="entry name" value="5'(3')-DEOXYRIBONUCLEOTIDASE"/>
    <property type="match status" value="1"/>
</dbReference>
<gene>
    <name evidence="3" type="ORF">LJ757_16170</name>
</gene>
<dbReference type="GO" id="GO:0009223">
    <property type="term" value="P:pyrimidine deoxyribonucleotide catabolic process"/>
    <property type="evidence" value="ECO:0007669"/>
    <property type="project" value="TreeGrafter"/>
</dbReference>
<dbReference type="PANTHER" id="PTHR16504:SF4">
    <property type="entry name" value="5'(3')-DEOXYRIBONUCLEOTIDASE"/>
    <property type="match status" value="1"/>
</dbReference>
<dbReference type="AlphaFoldDB" id="A0A9X1MFT2"/>
<evidence type="ECO:0000313" key="3">
    <source>
        <dbReference type="EMBL" id="MCC3299328.1"/>
    </source>
</evidence>
<accession>A0A9X1MFT2</accession>
<dbReference type="SUPFAM" id="SSF56784">
    <property type="entry name" value="HAD-like"/>
    <property type="match status" value="1"/>
</dbReference>
<dbReference type="InterPro" id="IPR023214">
    <property type="entry name" value="HAD_sf"/>
</dbReference>
<name>A0A9X1MFT2_9MICC</name>